<protein>
    <submittedName>
        <fullName evidence="1">Uncharacterized protein</fullName>
    </submittedName>
</protein>
<gene>
    <name evidence="1" type="primary">Acey_s0089.g2325</name>
    <name evidence="1" type="ORF">Y032_0089g2325</name>
</gene>
<accession>A0A016TMR0</accession>
<organism evidence="1 2">
    <name type="scientific">Ancylostoma ceylanicum</name>
    <dbReference type="NCBI Taxonomy" id="53326"/>
    <lineage>
        <taxon>Eukaryota</taxon>
        <taxon>Metazoa</taxon>
        <taxon>Ecdysozoa</taxon>
        <taxon>Nematoda</taxon>
        <taxon>Chromadorea</taxon>
        <taxon>Rhabditida</taxon>
        <taxon>Rhabditina</taxon>
        <taxon>Rhabditomorpha</taxon>
        <taxon>Strongyloidea</taxon>
        <taxon>Ancylostomatidae</taxon>
        <taxon>Ancylostomatinae</taxon>
        <taxon>Ancylostoma</taxon>
    </lineage>
</organism>
<comment type="caution">
    <text evidence="1">The sequence shown here is derived from an EMBL/GenBank/DDBJ whole genome shotgun (WGS) entry which is preliminary data.</text>
</comment>
<keyword evidence="2" id="KW-1185">Reference proteome</keyword>
<dbReference type="EMBL" id="JARK01001425">
    <property type="protein sequence ID" value="EYC04279.1"/>
    <property type="molecule type" value="Genomic_DNA"/>
</dbReference>
<sequence length="74" mass="8642">MSVFQHHLLLLNIFPFLLLLLVVVLIPLVYRTQAAEWWMSYTLTAQPRRALAARFAPLPMDPIDCMCNIRRMSI</sequence>
<dbReference type="AlphaFoldDB" id="A0A016TMR0"/>
<reference evidence="2" key="1">
    <citation type="journal article" date="2015" name="Nat. Genet.">
        <title>The genome and transcriptome of the zoonotic hookworm Ancylostoma ceylanicum identify infection-specific gene families.</title>
        <authorList>
            <person name="Schwarz E.M."/>
            <person name="Hu Y."/>
            <person name="Antoshechkin I."/>
            <person name="Miller M.M."/>
            <person name="Sternberg P.W."/>
            <person name="Aroian R.V."/>
        </authorList>
    </citation>
    <scope>NUCLEOTIDE SEQUENCE</scope>
    <source>
        <strain evidence="2">HY135</strain>
    </source>
</reference>
<dbReference type="Proteomes" id="UP000024635">
    <property type="component" value="Unassembled WGS sequence"/>
</dbReference>
<evidence type="ECO:0000313" key="2">
    <source>
        <dbReference type="Proteomes" id="UP000024635"/>
    </source>
</evidence>
<evidence type="ECO:0000313" key="1">
    <source>
        <dbReference type="EMBL" id="EYC04279.1"/>
    </source>
</evidence>
<name>A0A016TMR0_9BILA</name>
<proteinExistence type="predicted"/>